<keyword evidence="2" id="KW-1185">Reference proteome</keyword>
<proteinExistence type="predicted"/>
<comment type="caution">
    <text evidence="1">The sequence shown here is derived from an EMBL/GenBank/DDBJ whole genome shotgun (WGS) entry which is preliminary data.</text>
</comment>
<evidence type="ECO:0000313" key="1">
    <source>
        <dbReference type="EMBL" id="KYO35094.1"/>
    </source>
</evidence>
<name>A0A151NE87_ALLMI</name>
<dbReference type="Proteomes" id="UP000050525">
    <property type="component" value="Unassembled WGS sequence"/>
</dbReference>
<sequence>MRRGKGGTYFGSTSCRTLFSTAVRDSFSVLHCYFYERSTRPELGRFAPYTSKVLFENFVLCILLQVKPQIHENRISVLTP</sequence>
<reference evidence="1 2" key="1">
    <citation type="journal article" date="2012" name="Genome Biol.">
        <title>Sequencing three crocodilian genomes to illuminate the evolution of archosaurs and amniotes.</title>
        <authorList>
            <person name="St John J.A."/>
            <person name="Braun E.L."/>
            <person name="Isberg S.R."/>
            <person name="Miles L.G."/>
            <person name="Chong A.Y."/>
            <person name="Gongora J."/>
            <person name="Dalzell P."/>
            <person name="Moran C."/>
            <person name="Bed'hom B."/>
            <person name="Abzhanov A."/>
            <person name="Burgess S.C."/>
            <person name="Cooksey A.M."/>
            <person name="Castoe T.A."/>
            <person name="Crawford N.G."/>
            <person name="Densmore L.D."/>
            <person name="Drew J.C."/>
            <person name="Edwards S.V."/>
            <person name="Faircloth B.C."/>
            <person name="Fujita M.K."/>
            <person name="Greenwold M.J."/>
            <person name="Hoffmann F.G."/>
            <person name="Howard J.M."/>
            <person name="Iguchi T."/>
            <person name="Janes D.E."/>
            <person name="Khan S.Y."/>
            <person name="Kohno S."/>
            <person name="de Koning A.J."/>
            <person name="Lance S.L."/>
            <person name="McCarthy F.M."/>
            <person name="McCormack J.E."/>
            <person name="Merchant M.E."/>
            <person name="Peterson D.G."/>
            <person name="Pollock D.D."/>
            <person name="Pourmand N."/>
            <person name="Raney B.J."/>
            <person name="Roessler K.A."/>
            <person name="Sanford J.R."/>
            <person name="Sawyer R.H."/>
            <person name="Schmidt C.J."/>
            <person name="Triplett E.W."/>
            <person name="Tuberville T.D."/>
            <person name="Venegas-Anaya M."/>
            <person name="Howard J.T."/>
            <person name="Jarvis E.D."/>
            <person name="Guillette L.J.Jr."/>
            <person name="Glenn T.C."/>
            <person name="Green R.E."/>
            <person name="Ray D.A."/>
        </authorList>
    </citation>
    <scope>NUCLEOTIDE SEQUENCE [LARGE SCALE GENOMIC DNA]</scope>
    <source>
        <strain evidence="1">KSC_2009_1</strain>
    </source>
</reference>
<evidence type="ECO:0000313" key="2">
    <source>
        <dbReference type="Proteomes" id="UP000050525"/>
    </source>
</evidence>
<dbReference type="EMBL" id="AKHW03003207">
    <property type="protein sequence ID" value="KYO35094.1"/>
    <property type="molecule type" value="Genomic_DNA"/>
</dbReference>
<protein>
    <submittedName>
        <fullName evidence="1">Uncharacterized protein</fullName>
    </submittedName>
</protein>
<organism evidence="1 2">
    <name type="scientific">Alligator mississippiensis</name>
    <name type="common">American alligator</name>
    <dbReference type="NCBI Taxonomy" id="8496"/>
    <lineage>
        <taxon>Eukaryota</taxon>
        <taxon>Metazoa</taxon>
        <taxon>Chordata</taxon>
        <taxon>Craniata</taxon>
        <taxon>Vertebrata</taxon>
        <taxon>Euteleostomi</taxon>
        <taxon>Archelosauria</taxon>
        <taxon>Archosauria</taxon>
        <taxon>Crocodylia</taxon>
        <taxon>Alligatoridae</taxon>
        <taxon>Alligatorinae</taxon>
        <taxon>Alligator</taxon>
    </lineage>
</organism>
<gene>
    <name evidence="1" type="ORF">Y1Q_0000985</name>
</gene>
<dbReference type="AlphaFoldDB" id="A0A151NE87"/>
<accession>A0A151NE87</accession>